<sequence length="174" mass="19178">MSSKALVDYFLKIEGVDGESPDQTYPKWIQLQAWQWSEENAGRWGFGSGGGAGKVEMKDFEFRMVSNKASPKLFLMCATGEHIASAQLVCRKSGQGQQDFLKVIFSNCLVSSFKTVGNMPLDAVYGAGLDTVMPTDVIKLNFGRIEVEYKEQNNDGSMGAVIKTGYDLKLNARI</sequence>
<dbReference type="PANTHER" id="PTHR36152">
    <property type="entry name" value="CYTOPLASMIC PROTEIN-RELATED"/>
    <property type="match status" value="1"/>
</dbReference>
<dbReference type="SUPFAM" id="SSF141452">
    <property type="entry name" value="Hcp1-like"/>
    <property type="match status" value="1"/>
</dbReference>
<dbReference type="EMBL" id="AY688432">
    <property type="protein sequence ID" value="AAT90805.1"/>
    <property type="molecule type" value="Genomic_DNA"/>
</dbReference>
<gene>
    <name evidence="1" type="ORF">qs144</name>
</gene>
<proteinExistence type="predicted"/>
<dbReference type="Gene3D" id="2.30.110.20">
    <property type="entry name" value="Hcp1-like"/>
    <property type="match status" value="1"/>
</dbReference>
<dbReference type="PANTHER" id="PTHR36152:SF5">
    <property type="entry name" value="PROTEIN HCP1"/>
    <property type="match status" value="1"/>
</dbReference>
<evidence type="ECO:0008006" key="2">
    <source>
        <dbReference type="Google" id="ProtNLM"/>
    </source>
</evidence>
<reference evidence="1" key="1">
    <citation type="journal article" date="2005" name="Appl. Environ. Microbiol.">
        <title>Intracellular screen to identify metagenomic clones that induce or inhibit a quorum-sensing biosensor.</title>
        <authorList>
            <person name="Williamson L.L."/>
            <person name="Borlee B.R."/>
            <person name="Schloss P.D."/>
            <person name="Guan C."/>
            <person name="Allen H.K."/>
            <person name="Handelsman J."/>
        </authorList>
    </citation>
    <scope>NUCLEOTIDE SEQUENCE</scope>
</reference>
<evidence type="ECO:0000313" key="1">
    <source>
        <dbReference type="EMBL" id="AAT90805.1"/>
    </source>
</evidence>
<organism evidence="1">
    <name type="scientific">uncultured proteobacterium QS1</name>
    <dbReference type="NCBI Taxonomy" id="288647"/>
    <lineage>
        <taxon>Bacteria</taxon>
        <taxon>Pseudomonadati</taxon>
        <taxon>Pseudomonadota</taxon>
        <taxon>environmental samples</taxon>
    </lineage>
</organism>
<accession>Q6B365</accession>
<dbReference type="InterPro" id="IPR053165">
    <property type="entry name" value="HSI-I_assembly_Hcp1"/>
</dbReference>
<dbReference type="InterPro" id="IPR036624">
    <property type="entry name" value="Hcp1-lik_sf"/>
</dbReference>
<dbReference type="AlphaFoldDB" id="Q6B365"/>
<reference evidence="1" key="2">
    <citation type="submission" date="2006-01" db="EMBL/GenBank/DDBJ databases">
        <authorList>
            <person name="Williamson L.L."/>
            <person name="Borlee B.R."/>
            <person name="Schloss P.D."/>
            <person name="Guan C."/>
            <person name="Handelsman J."/>
        </authorList>
    </citation>
    <scope>NUCLEOTIDE SEQUENCE</scope>
</reference>
<dbReference type="Pfam" id="PF05638">
    <property type="entry name" value="T6SS_HCP"/>
    <property type="match status" value="1"/>
</dbReference>
<name>Q6B365_9PROT</name>
<protein>
    <recommendedName>
        <fullName evidence="2">Type VI secretion protein</fullName>
    </recommendedName>
</protein>
<dbReference type="InterPro" id="IPR008514">
    <property type="entry name" value="T6SS_Hcp"/>
</dbReference>